<sequence length="100" mass="10663">MNILGWSNMVSIGMNAAVSVRTSNELGAAHPRTAKLSLVVAVFSSFLIGLTLSLILIVTRNQYPALFSSDPEVIDLVIDLTPLLALCIVINNIQPVLSGE</sequence>
<comment type="similarity">
    <text evidence="1">Belongs to the multi antimicrobial extrusion (MATE) (TC 2.A.66.1) family.</text>
</comment>
<evidence type="ECO:0000256" key="1">
    <source>
        <dbReference type="ARBA" id="ARBA00010199"/>
    </source>
</evidence>
<dbReference type="EMBL" id="KK784875">
    <property type="protein sequence ID" value="KDO82269.1"/>
    <property type="molecule type" value="Genomic_DNA"/>
</dbReference>
<evidence type="ECO:0000256" key="2">
    <source>
        <dbReference type="SAM" id="Phobius"/>
    </source>
</evidence>
<dbReference type="Pfam" id="PF01554">
    <property type="entry name" value="MatE"/>
    <property type="match status" value="1"/>
</dbReference>
<evidence type="ECO:0000313" key="4">
    <source>
        <dbReference type="Proteomes" id="UP000027120"/>
    </source>
</evidence>
<dbReference type="GO" id="GO:0015297">
    <property type="term" value="F:antiporter activity"/>
    <property type="evidence" value="ECO:0007669"/>
    <property type="project" value="InterPro"/>
</dbReference>
<evidence type="ECO:0000313" key="3">
    <source>
        <dbReference type="EMBL" id="KDO82268.1"/>
    </source>
</evidence>
<organism evidence="3 4">
    <name type="scientific">Citrus sinensis</name>
    <name type="common">Sweet orange</name>
    <name type="synonym">Citrus aurantium var. sinensis</name>
    <dbReference type="NCBI Taxonomy" id="2711"/>
    <lineage>
        <taxon>Eukaryota</taxon>
        <taxon>Viridiplantae</taxon>
        <taxon>Streptophyta</taxon>
        <taxon>Embryophyta</taxon>
        <taxon>Tracheophyta</taxon>
        <taxon>Spermatophyta</taxon>
        <taxon>Magnoliopsida</taxon>
        <taxon>eudicotyledons</taxon>
        <taxon>Gunneridae</taxon>
        <taxon>Pentapetalae</taxon>
        <taxon>rosids</taxon>
        <taxon>malvids</taxon>
        <taxon>Sapindales</taxon>
        <taxon>Rutaceae</taxon>
        <taxon>Aurantioideae</taxon>
        <taxon>Citrus</taxon>
    </lineage>
</organism>
<dbReference type="EMBL" id="KK784875">
    <property type="protein sequence ID" value="KDO82268.1"/>
    <property type="molecule type" value="Genomic_DNA"/>
</dbReference>
<dbReference type="Proteomes" id="UP000027120">
    <property type="component" value="Unassembled WGS sequence"/>
</dbReference>
<keyword evidence="2" id="KW-1133">Transmembrane helix</keyword>
<dbReference type="PANTHER" id="PTHR11206">
    <property type="entry name" value="MULTIDRUG RESISTANCE PROTEIN"/>
    <property type="match status" value="1"/>
</dbReference>
<keyword evidence="2" id="KW-0812">Transmembrane</keyword>
<dbReference type="AlphaFoldDB" id="A0A067GRD6"/>
<keyword evidence="4" id="KW-1185">Reference proteome</keyword>
<name>A0A067GRD6_CITSI</name>
<reference evidence="3 4" key="1">
    <citation type="submission" date="2014-04" db="EMBL/GenBank/DDBJ databases">
        <authorList>
            <consortium name="International Citrus Genome Consortium"/>
            <person name="Gmitter F."/>
            <person name="Chen C."/>
            <person name="Farmerie W."/>
            <person name="Harkins T."/>
            <person name="Desany B."/>
            <person name="Mohiuddin M."/>
            <person name="Kodira C."/>
            <person name="Borodovsky M."/>
            <person name="Lomsadze A."/>
            <person name="Burns P."/>
            <person name="Jenkins J."/>
            <person name="Prochnik S."/>
            <person name="Shu S."/>
            <person name="Chapman J."/>
            <person name="Pitluck S."/>
            <person name="Schmutz J."/>
            <person name="Rokhsar D."/>
        </authorList>
    </citation>
    <scope>NUCLEOTIDE SEQUENCE</scope>
</reference>
<dbReference type="GO" id="GO:0042910">
    <property type="term" value="F:xenobiotic transmembrane transporter activity"/>
    <property type="evidence" value="ECO:0007669"/>
    <property type="project" value="InterPro"/>
</dbReference>
<dbReference type="GO" id="GO:0016020">
    <property type="term" value="C:membrane"/>
    <property type="evidence" value="ECO:0007669"/>
    <property type="project" value="InterPro"/>
</dbReference>
<feature type="transmembrane region" description="Helical" evidence="2">
    <location>
        <begin position="36"/>
        <end position="58"/>
    </location>
</feature>
<keyword evidence="2" id="KW-0472">Membrane</keyword>
<accession>A0A067GRD6</accession>
<proteinExistence type="inferred from homology"/>
<protein>
    <submittedName>
        <fullName evidence="3">Uncharacterized protein</fullName>
    </submittedName>
</protein>
<feature type="non-terminal residue" evidence="3">
    <location>
        <position position="1"/>
    </location>
</feature>
<gene>
    <name evidence="3" type="ORF">CISIN_1g0101211mg</name>
</gene>
<dbReference type="InterPro" id="IPR002528">
    <property type="entry name" value="MATE_fam"/>
</dbReference>